<evidence type="ECO:0000313" key="2">
    <source>
        <dbReference type="Proteomes" id="UP000297225"/>
    </source>
</evidence>
<feature type="non-terminal residue" evidence="1">
    <location>
        <position position="244"/>
    </location>
</feature>
<dbReference type="EMBL" id="SPNC01000274">
    <property type="protein sequence ID" value="TFH93886.1"/>
    <property type="molecule type" value="Genomic_DNA"/>
</dbReference>
<accession>A0A4Y8WLQ4</accession>
<dbReference type="Proteomes" id="UP000297225">
    <property type="component" value="Unassembled WGS sequence"/>
</dbReference>
<dbReference type="RefSeq" id="WP_134852706.1">
    <property type="nucleotide sequence ID" value="NZ_SPNC01000274.1"/>
</dbReference>
<name>A0A4Y8WLQ4_9PORP</name>
<organism evidence="1 2">
    <name type="scientific">Porphyromonas levii</name>
    <dbReference type="NCBI Taxonomy" id="28114"/>
    <lineage>
        <taxon>Bacteria</taxon>
        <taxon>Pseudomonadati</taxon>
        <taxon>Bacteroidota</taxon>
        <taxon>Bacteroidia</taxon>
        <taxon>Bacteroidales</taxon>
        <taxon>Porphyromonadaceae</taxon>
        <taxon>Porphyromonas</taxon>
    </lineage>
</organism>
<dbReference type="STRING" id="1122973.GCA_000379925_02173"/>
<sequence>MQTETTTYFVMKESVYFSDVIDNKTLLYDTATGHKIYFENKTDIDICCFLYNESNNGVIDISRNQHCLNHPTLSRLITEGFADYETIKNNQTKPFIFLPFLSLNDDLDKTGDGYDEILSLVRSNAGIYLKSISLQLSDACAIGCQNCLNIHCQTGKCASNQIPTFVTIEQVKMIKKSLSTTQVQNINLFGGDLSQFLVLKEAIMHFLQDSTYQITVTLQLTHSNIELFRKISNMSERVNFEFVI</sequence>
<proteinExistence type="predicted"/>
<protein>
    <submittedName>
        <fullName evidence="1">Uncharacterized protein</fullName>
    </submittedName>
</protein>
<gene>
    <name evidence="1" type="ORF">E4P47_09805</name>
</gene>
<reference evidence="1 2" key="1">
    <citation type="submission" date="2019-03" db="EMBL/GenBank/DDBJ databases">
        <title>Porphyromonas levii Isolated from the Uterus of Dairy Cows.</title>
        <authorList>
            <person name="Francis A.M."/>
        </authorList>
    </citation>
    <scope>NUCLEOTIDE SEQUENCE [LARGE SCALE GENOMIC DNA]</scope>
    <source>
        <strain evidence="1 2">AF5678</strain>
    </source>
</reference>
<keyword evidence="2" id="KW-1185">Reference proteome</keyword>
<dbReference type="AlphaFoldDB" id="A0A4Y8WLQ4"/>
<evidence type="ECO:0000313" key="1">
    <source>
        <dbReference type="EMBL" id="TFH93886.1"/>
    </source>
</evidence>
<comment type="caution">
    <text evidence="1">The sequence shown here is derived from an EMBL/GenBank/DDBJ whole genome shotgun (WGS) entry which is preliminary data.</text>
</comment>